<gene>
    <name evidence="1" type="ORF">DFH07DRAFT_835141</name>
</gene>
<dbReference type="SUPFAM" id="SSF52047">
    <property type="entry name" value="RNI-like"/>
    <property type="match status" value="1"/>
</dbReference>
<evidence type="ECO:0000313" key="2">
    <source>
        <dbReference type="Proteomes" id="UP001215280"/>
    </source>
</evidence>
<accession>A0AAD7IL02</accession>
<dbReference type="Gene3D" id="3.80.10.10">
    <property type="entry name" value="Ribonuclease Inhibitor"/>
    <property type="match status" value="1"/>
</dbReference>
<dbReference type="EMBL" id="JARJLG010000110">
    <property type="protein sequence ID" value="KAJ7743920.1"/>
    <property type="molecule type" value="Genomic_DNA"/>
</dbReference>
<reference evidence="1" key="1">
    <citation type="submission" date="2023-03" db="EMBL/GenBank/DDBJ databases">
        <title>Massive genome expansion in bonnet fungi (Mycena s.s.) driven by repeated elements and novel gene families across ecological guilds.</title>
        <authorList>
            <consortium name="Lawrence Berkeley National Laboratory"/>
            <person name="Harder C.B."/>
            <person name="Miyauchi S."/>
            <person name="Viragh M."/>
            <person name="Kuo A."/>
            <person name="Thoen E."/>
            <person name="Andreopoulos B."/>
            <person name="Lu D."/>
            <person name="Skrede I."/>
            <person name="Drula E."/>
            <person name="Henrissat B."/>
            <person name="Morin E."/>
            <person name="Kohler A."/>
            <person name="Barry K."/>
            <person name="LaButti K."/>
            <person name="Morin E."/>
            <person name="Salamov A."/>
            <person name="Lipzen A."/>
            <person name="Mereny Z."/>
            <person name="Hegedus B."/>
            <person name="Baldrian P."/>
            <person name="Stursova M."/>
            <person name="Weitz H."/>
            <person name="Taylor A."/>
            <person name="Grigoriev I.V."/>
            <person name="Nagy L.G."/>
            <person name="Martin F."/>
            <person name="Kauserud H."/>
        </authorList>
    </citation>
    <scope>NUCLEOTIDE SEQUENCE</scope>
    <source>
        <strain evidence="1">CBHHK188m</strain>
    </source>
</reference>
<proteinExistence type="predicted"/>
<organism evidence="1 2">
    <name type="scientific">Mycena maculata</name>
    <dbReference type="NCBI Taxonomy" id="230809"/>
    <lineage>
        <taxon>Eukaryota</taxon>
        <taxon>Fungi</taxon>
        <taxon>Dikarya</taxon>
        <taxon>Basidiomycota</taxon>
        <taxon>Agaricomycotina</taxon>
        <taxon>Agaricomycetes</taxon>
        <taxon>Agaricomycetidae</taxon>
        <taxon>Agaricales</taxon>
        <taxon>Marasmiineae</taxon>
        <taxon>Mycenaceae</taxon>
        <taxon>Mycena</taxon>
    </lineage>
</organism>
<comment type="caution">
    <text evidence="1">The sequence shown here is derived from an EMBL/GenBank/DDBJ whole genome shotgun (WGS) entry which is preliminary data.</text>
</comment>
<protein>
    <submittedName>
        <fullName evidence="1">Uncharacterized protein</fullName>
    </submittedName>
</protein>
<evidence type="ECO:0000313" key="1">
    <source>
        <dbReference type="EMBL" id="KAJ7743920.1"/>
    </source>
</evidence>
<dbReference type="AlphaFoldDB" id="A0AAD7IL02"/>
<dbReference type="InterPro" id="IPR032675">
    <property type="entry name" value="LRR_dom_sf"/>
</dbReference>
<name>A0AAD7IL02_9AGAR</name>
<sequence length="306" mass="34733">MEPLFLNLPTEILLEITAYYHNTPLPYERYRRPTGDAILLGRFDMLRSLSQTCRTFRSIFLYLVWEHVEALDIPSDTTGRHINLLKRRMTGILKTPSLPRFVRTVLVSLRLSAPNWNLITVFARFLQATPNLSALHIVEIYDRHAGILAGRLAGQYFPSVQTLTIPSSLSRAVSSFPNLRTLICGDSFVSDYDALALLKESSKHCPSLQSLANFTPSTSVIKGLLKHFPHVKELRFRHVATSDILNLLGALENLCSIEFPHRHRGERLEHIREAAERIFRTPVSVEYAPPEADVGDLVVKMRKVPL</sequence>
<keyword evidence="2" id="KW-1185">Reference proteome</keyword>
<dbReference type="Proteomes" id="UP001215280">
    <property type="component" value="Unassembled WGS sequence"/>
</dbReference>